<dbReference type="Gene3D" id="3.40.50.720">
    <property type="entry name" value="NAD(P)-binding Rossmann-like Domain"/>
    <property type="match status" value="1"/>
</dbReference>
<evidence type="ECO:0000313" key="2">
    <source>
        <dbReference type="Proteomes" id="UP000464658"/>
    </source>
</evidence>
<dbReference type="EMBL" id="AP021906">
    <property type="protein sequence ID" value="BBP90066.1"/>
    <property type="molecule type" value="Genomic_DNA"/>
</dbReference>
<sequence>MLHEEKTGKIEAAEHIPDDQNIEISREDVAIVLVESLTESNVKNKSFDLMKGGKSVEEALRHL</sequence>
<proteinExistence type="predicted"/>
<accession>A0A5S9MER3</accession>
<name>A0A5S9MER3_BACIA</name>
<organism evidence="1 2">
    <name type="scientific">Bacillus safensis</name>
    <dbReference type="NCBI Taxonomy" id="561879"/>
    <lineage>
        <taxon>Bacteria</taxon>
        <taxon>Bacillati</taxon>
        <taxon>Bacillota</taxon>
        <taxon>Bacilli</taxon>
        <taxon>Bacillales</taxon>
        <taxon>Bacillaceae</taxon>
        <taxon>Bacillus</taxon>
    </lineage>
</organism>
<gene>
    <name evidence="1" type="ORF">BsIDN1_36840</name>
</gene>
<protein>
    <submittedName>
        <fullName evidence="1">Uncharacterized protein</fullName>
    </submittedName>
</protein>
<dbReference type="Proteomes" id="UP000464658">
    <property type="component" value="Chromosome"/>
</dbReference>
<evidence type="ECO:0000313" key="1">
    <source>
        <dbReference type="EMBL" id="BBP90066.1"/>
    </source>
</evidence>
<dbReference type="AlphaFoldDB" id="A0A5S9MER3"/>
<reference evidence="1 2" key="1">
    <citation type="submission" date="2019-12" db="EMBL/GenBank/DDBJ databases">
        <title>Full genome sequence of a Bacillus safensis strain isolated from commercially available natto in Indonesia.</title>
        <authorList>
            <person name="Yoshida M."/>
            <person name="Uomi M."/>
            <person name="Waturangi D."/>
            <person name="Ekaputri J.J."/>
            <person name="Setiamarga D.H.E."/>
        </authorList>
    </citation>
    <scope>NUCLEOTIDE SEQUENCE [LARGE SCALE GENOMIC DNA]</scope>
    <source>
        <strain evidence="1 2">IDN1</strain>
    </source>
</reference>